<dbReference type="SUPFAM" id="SSF109993">
    <property type="entry name" value="VPS9 domain"/>
    <property type="match status" value="1"/>
</dbReference>
<dbReference type="PROSITE" id="PS51205">
    <property type="entry name" value="VPS9"/>
    <property type="match status" value="1"/>
</dbReference>
<feature type="region of interest" description="Disordered" evidence="1">
    <location>
        <begin position="380"/>
        <end position="406"/>
    </location>
</feature>
<gene>
    <name evidence="3" type="ORF">MKK02DRAFT_34500</name>
</gene>
<feature type="compositionally biased region" description="Polar residues" evidence="1">
    <location>
        <begin position="1170"/>
        <end position="1180"/>
    </location>
</feature>
<dbReference type="GO" id="GO:0030139">
    <property type="term" value="C:endocytic vesicle"/>
    <property type="evidence" value="ECO:0007669"/>
    <property type="project" value="TreeGrafter"/>
</dbReference>
<dbReference type="Gene3D" id="1.20.1050.80">
    <property type="entry name" value="VPS9 domain"/>
    <property type="match status" value="1"/>
</dbReference>
<dbReference type="PANTHER" id="PTHR23101:SF25">
    <property type="entry name" value="GTPASE-ACTIVATING PROTEIN AND VPS9 DOMAIN-CONTAINING PROTEIN 1"/>
    <property type="match status" value="1"/>
</dbReference>
<dbReference type="SMART" id="SM00167">
    <property type="entry name" value="VPS9"/>
    <property type="match status" value="1"/>
</dbReference>
<comment type="caution">
    <text evidence="3">The sequence shown here is derived from an EMBL/GenBank/DDBJ whole genome shotgun (WGS) entry which is preliminary data.</text>
</comment>
<feature type="compositionally biased region" description="Low complexity" evidence="1">
    <location>
        <begin position="380"/>
        <end position="399"/>
    </location>
</feature>
<name>A0AA38H2J9_9TREE</name>
<feature type="region of interest" description="Disordered" evidence="1">
    <location>
        <begin position="563"/>
        <end position="612"/>
    </location>
</feature>
<reference evidence="3" key="1">
    <citation type="journal article" date="2022" name="G3 (Bethesda)">
        <title>High quality genome of the basidiomycete yeast Dioszegia hungarica PDD-24b-2 isolated from cloud water.</title>
        <authorList>
            <person name="Jarrige D."/>
            <person name="Haridas S."/>
            <person name="Bleykasten-Grosshans C."/>
            <person name="Joly M."/>
            <person name="Nadalig T."/>
            <person name="Sancelme M."/>
            <person name="Vuilleumier S."/>
            <person name="Grigoriev I.V."/>
            <person name="Amato P."/>
            <person name="Bringel F."/>
        </authorList>
    </citation>
    <scope>NUCLEOTIDE SEQUENCE</scope>
    <source>
        <strain evidence="3">PDD-24b-2</strain>
    </source>
</reference>
<feature type="compositionally biased region" description="Low complexity" evidence="1">
    <location>
        <begin position="105"/>
        <end position="132"/>
    </location>
</feature>
<feature type="compositionally biased region" description="Polar residues" evidence="1">
    <location>
        <begin position="93"/>
        <end position="103"/>
    </location>
</feature>
<evidence type="ECO:0000313" key="3">
    <source>
        <dbReference type="EMBL" id="KAI9633497.1"/>
    </source>
</evidence>
<dbReference type="Proteomes" id="UP001164286">
    <property type="component" value="Unassembled WGS sequence"/>
</dbReference>
<dbReference type="Pfam" id="PF02204">
    <property type="entry name" value="VPS9"/>
    <property type="match status" value="1"/>
</dbReference>
<dbReference type="GO" id="GO:0005829">
    <property type="term" value="C:cytosol"/>
    <property type="evidence" value="ECO:0007669"/>
    <property type="project" value="TreeGrafter"/>
</dbReference>
<feature type="compositionally biased region" description="Basic and acidic residues" evidence="1">
    <location>
        <begin position="1054"/>
        <end position="1063"/>
    </location>
</feature>
<feature type="region of interest" description="Disordered" evidence="1">
    <location>
        <begin position="801"/>
        <end position="824"/>
    </location>
</feature>
<feature type="compositionally biased region" description="Basic and acidic residues" evidence="1">
    <location>
        <begin position="587"/>
        <end position="612"/>
    </location>
</feature>
<dbReference type="AlphaFoldDB" id="A0AA38H2J9"/>
<dbReference type="GO" id="GO:0031267">
    <property type="term" value="F:small GTPase binding"/>
    <property type="evidence" value="ECO:0007669"/>
    <property type="project" value="TreeGrafter"/>
</dbReference>
<feature type="compositionally biased region" description="Polar residues" evidence="1">
    <location>
        <begin position="66"/>
        <end position="75"/>
    </location>
</feature>
<dbReference type="RefSeq" id="XP_052943274.1">
    <property type="nucleotide sequence ID" value="XM_053088955.1"/>
</dbReference>
<feature type="region of interest" description="Disordered" evidence="1">
    <location>
        <begin position="1"/>
        <end position="155"/>
    </location>
</feature>
<accession>A0AA38H2J9</accession>
<dbReference type="InterPro" id="IPR037191">
    <property type="entry name" value="VPS9_dom_sf"/>
</dbReference>
<evidence type="ECO:0000256" key="1">
    <source>
        <dbReference type="SAM" id="MobiDB-lite"/>
    </source>
</evidence>
<feature type="compositionally biased region" description="Polar residues" evidence="1">
    <location>
        <begin position="35"/>
        <end position="47"/>
    </location>
</feature>
<dbReference type="PANTHER" id="PTHR23101">
    <property type="entry name" value="RAB GDP/GTP EXCHANGE FACTOR"/>
    <property type="match status" value="1"/>
</dbReference>
<feature type="compositionally biased region" description="Polar residues" evidence="1">
    <location>
        <begin position="133"/>
        <end position="155"/>
    </location>
</feature>
<keyword evidence="4" id="KW-1185">Reference proteome</keyword>
<dbReference type="GO" id="GO:0005085">
    <property type="term" value="F:guanyl-nucleotide exchange factor activity"/>
    <property type="evidence" value="ECO:0007669"/>
    <property type="project" value="InterPro"/>
</dbReference>
<feature type="region of interest" description="Disordered" evidence="1">
    <location>
        <begin position="722"/>
        <end position="771"/>
    </location>
</feature>
<feature type="compositionally biased region" description="Low complexity" evidence="1">
    <location>
        <begin position="1202"/>
        <end position="1217"/>
    </location>
</feature>
<dbReference type="InterPro" id="IPR045046">
    <property type="entry name" value="Vps9-like"/>
</dbReference>
<protein>
    <submittedName>
        <fullName evidence="3">Guanyl-nucleotide exchange factor</fullName>
    </submittedName>
</protein>
<evidence type="ECO:0000313" key="4">
    <source>
        <dbReference type="Proteomes" id="UP001164286"/>
    </source>
</evidence>
<dbReference type="GeneID" id="77728160"/>
<feature type="region of interest" description="Disordered" evidence="1">
    <location>
        <begin position="974"/>
        <end position="993"/>
    </location>
</feature>
<organism evidence="3 4">
    <name type="scientific">Dioszegia hungarica</name>
    <dbReference type="NCBI Taxonomy" id="4972"/>
    <lineage>
        <taxon>Eukaryota</taxon>
        <taxon>Fungi</taxon>
        <taxon>Dikarya</taxon>
        <taxon>Basidiomycota</taxon>
        <taxon>Agaricomycotina</taxon>
        <taxon>Tremellomycetes</taxon>
        <taxon>Tremellales</taxon>
        <taxon>Bulleribasidiaceae</taxon>
        <taxon>Dioszegia</taxon>
    </lineage>
</organism>
<feature type="compositionally biased region" description="Low complexity" evidence="1">
    <location>
        <begin position="981"/>
        <end position="993"/>
    </location>
</feature>
<feature type="compositionally biased region" description="Basic and acidic residues" evidence="1">
    <location>
        <begin position="1090"/>
        <end position="1100"/>
    </location>
</feature>
<dbReference type="EMBL" id="JAKWFO010000008">
    <property type="protein sequence ID" value="KAI9633497.1"/>
    <property type="molecule type" value="Genomic_DNA"/>
</dbReference>
<dbReference type="InterPro" id="IPR003123">
    <property type="entry name" value="VPS9"/>
</dbReference>
<dbReference type="GO" id="GO:0016192">
    <property type="term" value="P:vesicle-mediated transport"/>
    <property type="evidence" value="ECO:0007669"/>
    <property type="project" value="InterPro"/>
</dbReference>
<sequence length="1277" mass="132925">MAEPKPTGLFSSLSLGRAAKSPRSSETLAHPLLGASTSSLNLNTDIDPTSLVGHGSSPSHPILSPKASSTFSRTPAESLPYKPRQRHTHRDSSSSFTGTTSPVISAGVTPAAPTAPPTTSTSSTFALPPSASEGMSSETSRAGPSSGSATSRLQVQSLKASAQRLGLANGSIGMAMVDAVVDKGQVARSGSRQGEGGEWGDILRVLPSGKAILLLPAASASSLPMTAPVMREHIAFLSPPIHLSPMLPSQMRSSDSLAEKARDAAGETVSMVVTLSGLMGTLKGGTVTFESILQPDSHLLAALRDPVTRPGVLATLRPTTLALRTAFPSYPLSSQSASLAFPPLGRPIGGPIDTKDQAQDTKASAAKLGRMNPFASFFGSSSQAATSTRDTSARAGATRPTDQGTLMVSGFDLSPNSGSPAPSILSVENADDASVISDATSRDAEGFSVQAYTVAKPIRTSEVQKALSKAVRAHVKDELARLPDKIADRVAKLVLASICPGAGTTQDALTTKLVEPDSTPSIDFTDPARASEQLQDFLEAVYDDLVVHYRNDSSLFVAEGGLRRKSSGGKPWGRSSGSNGSQGTEEEVSKEIKDKRRREREEQAEKEGTEGAERVEALVTRLLYNRLFSPLNSDDGRHDEALASRIAALNMLELSLDHLGLITRPDDEGVPGTIAGGLASIVDKIGDELQQLITPSCLVPRAKADVLIRAHQLVVDGLADLPPVQLRPEGEPYKPSPAISQAPTLEADPSPVTQSSSSLLLPPTAEKPADVPAPAEDIEISESSQLEEALGDSVMTLHAASMSPSGSMVAQPSEVPAPRPAPKQSTSGADLILPIIIFAVVQANPPQLASQLMYLRRYRSAICLTGEASYAMVNLTAVVEFLEHVDLAELGLGGESDKVMSVADLSPIGLNYLDESNPDARSIASASSRLRGRVFQVGELAGSAAGSANKVITGVIDSSWSAVRGLIGTTAVGAEDDRDSTTTGATRPATRGRQVSSFSLANVTASVANIAAAAAATTQAAARSRANSRAVEPPPTQQWQGNQEMIDVTSRPQSIKEHDKEEYPSDSESDSADTEGSADHRPDPFNAGRTDTRALSDARSIKSVSSMLSKEGRRDDAARVSLSDRLANIGGFGRVTSGSGPVTPAETPQVPSPEKEPAAKPTGFLASLTGARSSSSTGQGHSRRASLLSGNADITGRLRANSGSSPSGAASLSRTSSVLPADPPPNPVERFMTCDLGDLKMSEIGELLKEYQRLGAYVKSRPAGEGAGVSLSASNTS</sequence>
<feature type="compositionally biased region" description="Acidic residues" evidence="1">
    <location>
        <begin position="1064"/>
        <end position="1073"/>
    </location>
</feature>
<evidence type="ECO:0000259" key="2">
    <source>
        <dbReference type="PROSITE" id="PS51205"/>
    </source>
</evidence>
<feature type="region of interest" description="Disordered" evidence="1">
    <location>
        <begin position="1024"/>
        <end position="1230"/>
    </location>
</feature>
<proteinExistence type="predicted"/>
<feature type="domain" description="VPS9" evidence="2">
    <location>
        <begin position="636"/>
        <end position="891"/>
    </location>
</feature>